<dbReference type="GO" id="GO:0046872">
    <property type="term" value="F:metal ion binding"/>
    <property type="evidence" value="ECO:0007669"/>
    <property type="project" value="UniProtKB-UniRule"/>
</dbReference>
<dbReference type="GO" id="GO:0004109">
    <property type="term" value="F:coproporphyrinogen oxidase activity"/>
    <property type="evidence" value="ECO:0007669"/>
    <property type="project" value="InterPro"/>
</dbReference>
<keyword evidence="2" id="KW-0004">4Fe-4S</keyword>
<sequence length="345" mass="39225">MNELTEAILIEIEQRKDYLNGAAVETVYFGGGTPSLLPEVQLERILEKIFTFFPGKKTEITLEANPDDLNEKKINHWKSMGIDRLSLGIQSFQQEILKAYNRAHSADEAKKAIELGRKGGFEKFSIDLIYGFPHPDHHLWKKDLEEALRQDPGHISAYALTVEPKTVLGNWTKKGKFTPAEEDFTAEQFEWLQEQTDKAGYVQYEISNFGKPNQFAVHNTSYWKGIPYLGLGPSAHSFNGVERGFNPSSNPAYVKMLLSGSSPFQVDPMDRTDQFNEEILTGLRTIWGIDLDDLLHRYQVDLRTIKSTTIHKLEKEGWLLAQGNHLSLSRRGKLLADTIALELFI</sequence>
<gene>
    <name evidence="4" type="ORF">CLV31_1179</name>
</gene>
<dbReference type="GO" id="GO:0051539">
    <property type="term" value="F:4 iron, 4 sulfur cluster binding"/>
    <property type="evidence" value="ECO:0007669"/>
    <property type="project" value="UniProtKB-UniRule"/>
</dbReference>
<organism evidence="4 5">
    <name type="scientific">Algoriphagus aquaeductus</name>
    <dbReference type="NCBI Taxonomy" id="475299"/>
    <lineage>
        <taxon>Bacteria</taxon>
        <taxon>Pseudomonadati</taxon>
        <taxon>Bacteroidota</taxon>
        <taxon>Cytophagia</taxon>
        <taxon>Cytophagales</taxon>
        <taxon>Cyclobacteriaceae</taxon>
        <taxon>Algoriphagus</taxon>
    </lineage>
</organism>
<dbReference type="SUPFAM" id="SSF102114">
    <property type="entry name" value="Radical SAM enzymes"/>
    <property type="match status" value="1"/>
</dbReference>
<evidence type="ECO:0000256" key="2">
    <source>
        <dbReference type="RuleBase" id="RU364116"/>
    </source>
</evidence>
<dbReference type="PANTHER" id="PTHR13932:SF5">
    <property type="entry name" value="RADICAL S-ADENOSYL METHIONINE DOMAIN-CONTAINING PROTEIN 1, MITOCHONDRIAL"/>
    <property type="match status" value="1"/>
</dbReference>
<keyword evidence="2" id="KW-0479">Metal-binding</keyword>
<reference evidence="4 5" key="1">
    <citation type="submission" date="2018-06" db="EMBL/GenBank/DDBJ databases">
        <title>Genomic Encyclopedia of Archaeal and Bacterial Type Strains, Phase II (KMG-II): from individual species to whole genera.</title>
        <authorList>
            <person name="Goeker M."/>
        </authorList>
    </citation>
    <scope>NUCLEOTIDE SEQUENCE [LARGE SCALE GENOMIC DNA]</scope>
    <source>
        <strain evidence="4 5">T4</strain>
    </source>
</reference>
<dbReference type="InterPro" id="IPR034505">
    <property type="entry name" value="Coproporphyrinogen-III_oxidase"/>
</dbReference>
<dbReference type="Proteomes" id="UP000248917">
    <property type="component" value="Unassembled WGS sequence"/>
</dbReference>
<dbReference type="GO" id="GO:0005737">
    <property type="term" value="C:cytoplasm"/>
    <property type="evidence" value="ECO:0007669"/>
    <property type="project" value="UniProtKB-SubCell"/>
</dbReference>
<feature type="domain" description="Radical SAM core" evidence="3">
    <location>
        <begin position="1"/>
        <end position="201"/>
    </location>
</feature>
<dbReference type="InterPro" id="IPR058240">
    <property type="entry name" value="rSAM_sf"/>
</dbReference>
<dbReference type="AlphaFoldDB" id="A0A326RW68"/>
<evidence type="ECO:0000313" key="5">
    <source>
        <dbReference type="Proteomes" id="UP000248917"/>
    </source>
</evidence>
<keyword evidence="2" id="KW-0963">Cytoplasm</keyword>
<dbReference type="InterPro" id="IPR010723">
    <property type="entry name" value="HemN_C"/>
</dbReference>
<keyword evidence="2" id="KW-0411">Iron-sulfur</keyword>
<dbReference type="InterPro" id="IPR007197">
    <property type="entry name" value="rSAM"/>
</dbReference>
<keyword evidence="2" id="KW-0349">Heme</keyword>
<keyword evidence="2" id="KW-0408">Iron</keyword>
<dbReference type="Pfam" id="PF04055">
    <property type="entry name" value="Radical_SAM"/>
    <property type="match status" value="1"/>
</dbReference>
<dbReference type="Pfam" id="PF06969">
    <property type="entry name" value="HemN_C"/>
    <property type="match status" value="1"/>
</dbReference>
<protein>
    <recommendedName>
        <fullName evidence="2">Heme chaperone HemW</fullName>
    </recommendedName>
</protein>
<accession>A0A326RW68</accession>
<comment type="caution">
    <text evidence="4">The sequence shown here is derived from an EMBL/GenBank/DDBJ whole genome shotgun (WGS) entry which is preliminary data.</text>
</comment>
<dbReference type="GO" id="GO:0006779">
    <property type="term" value="P:porphyrin-containing compound biosynthetic process"/>
    <property type="evidence" value="ECO:0007669"/>
    <property type="project" value="InterPro"/>
</dbReference>
<dbReference type="PROSITE" id="PS51918">
    <property type="entry name" value="RADICAL_SAM"/>
    <property type="match status" value="1"/>
</dbReference>
<keyword evidence="2" id="KW-0949">S-adenosyl-L-methionine</keyword>
<dbReference type="InterPro" id="IPR006638">
    <property type="entry name" value="Elp3/MiaA/NifB-like_rSAM"/>
</dbReference>
<evidence type="ECO:0000313" key="4">
    <source>
        <dbReference type="EMBL" id="PZV78501.1"/>
    </source>
</evidence>
<dbReference type="SMART" id="SM00729">
    <property type="entry name" value="Elp3"/>
    <property type="match status" value="1"/>
</dbReference>
<evidence type="ECO:0000259" key="3">
    <source>
        <dbReference type="PROSITE" id="PS51918"/>
    </source>
</evidence>
<dbReference type="InterPro" id="IPR004559">
    <property type="entry name" value="HemW-like"/>
</dbReference>
<keyword evidence="5" id="KW-1185">Reference proteome</keyword>
<comment type="subcellular location">
    <subcellularLocation>
        <location evidence="2">Cytoplasm</location>
    </subcellularLocation>
</comment>
<dbReference type="PANTHER" id="PTHR13932">
    <property type="entry name" value="COPROPORPHYRINIGEN III OXIDASE"/>
    <property type="match status" value="1"/>
</dbReference>
<evidence type="ECO:0000256" key="1">
    <source>
        <dbReference type="ARBA" id="ARBA00006100"/>
    </source>
</evidence>
<comment type="function">
    <text evidence="2">Probably acts as a heme chaperone, transferring heme to an unknown acceptor. Binds one molecule of heme per monomer, possibly covalently. Binds 1 [4Fe-4S] cluster. The cluster is coordinated with 3 cysteines and an exchangeable S-adenosyl-L-methionine.</text>
</comment>
<dbReference type="NCBIfam" id="TIGR00539">
    <property type="entry name" value="hemN_rel"/>
    <property type="match status" value="1"/>
</dbReference>
<proteinExistence type="inferred from homology"/>
<dbReference type="Gene3D" id="3.30.750.200">
    <property type="match status" value="1"/>
</dbReference>
<comment type="similarity">
    <text evidence="1">Belongs to the anaerobic coproporphyrinogen-III oxidase family. HemW subfamily.</text>
</comment>
<dbReference type="EMBL" id="QKTX01000017">
    <property type="protein sequence ID" value="PZV78501.1"/>
    <property type="molecule type" value="Genomic_DNA"/>
</dbReference>
<name>A0A326RW68_9BACT</name>
<keyword evidence="2" id="KW-0143">Chaperone</keyword>